<organism evidence="1 2">
    <name type="scientific">Cercospora zeae-maydis SCOH1-5</name>
    <dbReference type="NCBI Taxonomy" id="717836"/>
    <lineage>
        <taxon>Eukaryota</taxon>
        <taxon>Fungi</taxon>
        <taxon>Dikarya</taxon>
        <taxon>Ascomycota</taxon>
        <taxon>Pezizomycotina</taxon>
        <taxon>Dothideomycetes</taxon>
        <taxon>Dothideomycetidae</taxon>
        <taxon>Mycosphaerellales</taxon>
        <taxon>Mycosphaerellaceae</taxon>
        <taxon>Cercospora</taxon>
    </lineage>
</organism>
<reference evidence="1" key="1">
    <citation type="journal article" date="2020" name="Stud. Mycol.">
        <title>101 Dothideomycetes genomes: a test case for predicting lifestyles and emergence of pathogens.</title>
        <authorList>
            <person name="Haridas S."/>
            <person name="Albert R."/>
            <person name="Binder M."/>
            <person name="Bloem J."/>
            <person name="Labutti K."/>
            <person name="Salamov A."/>
            <person name="Andreopoulos B."/>
            <person name="Baker S."/>
            <person name="Barry K."/>
            <person name="Bills G."/>
            <person name="Bluhm B."/>
            <person name="Cannon C."/>
            <person name="Castanera R."/>
            <person name="Culley D."/>
            <person name="Daum C."/>
            <person name="Ezra D."/>
            <person name="Gonzalez J."/>
            <person name="Henrissat B."/>
            <person name="Kuo A."/>
            <person name="Liang C."/>
            <person name="Lipzen A."/>
            <person name="Lutzoni F."/>
            <person name="Magnuson J."/>
            <person name="Mondo S."/>
            <person name="Nolan M."/>
            <person name="Ohm R."/>
            <person name="Pangilinan J."/>
            <person name="Park H.-J."/>
            <person name="Ramirez L."/>
            <person name="Alfaro M."/>
            <person name="Sun H."/>
            <person name="Tritt A."/>
            <person name="Yoshinaga Y."/>
            <person name="Zwiers L.-H."/>
            <person name="Turgeon B."/>
            <person name="Goodwin S."/>
            <person name="Spatafora J."/>
            <person name="Crous P."/>
            <person name="Grigoriev I."/>
        </authorList>
    </citation>
    <scope>NUCLEOTIDE SEQUENCE</scope>
    <source>
        <strain evidence="1">SCOH1-5</strain>
    </source>
</reference>
<evidence type="ECO:0000313" key="2">
    <source>
        <dbReference type="Proteomes" id="UP000799539"/>
    </source>
</evidence>
<protein>
    <submittedName>
        <fullName evidence="1">Uncharacterized protein</fullName>
    </submittedName>
</protein>
<dbReference type="EMBL" id="ML992662">
    <property type="protein sequence ID" value="KAF2217569.1"/>
    <property type="molecule type" value="Genomic_DNA"/>
</dbReference>
<accession>A0A6A6FW04</accession>
<dbReference type="OrthoDB" id="3636481at2759"/>
<sequence length="186" mass="20779">MRAVSVPLSHLLRMSRQLSEEYRERAGSDLFLYLSDHVAFEISCPELSPCVLDSARNIRTMSIRLASFSGEQLSDELELLEQWVNVAVHALSGLEALDLRIDVTTTEDAVGATHILSEPGWTNLPHLRHIEIWLREATDAEPDEKGSEGYALCDKLLLQDSQKHRLFAIRSSSQKAFHIASASAPN</sequence>
<dbReference type="AlphaFoldDB" id="A0A6A6FW04"/>
<dbReference type="Proteomes" id="UP000799539">
    <property type="component" value="Unassembled WGS sequence"/>
</dbReference>
<evidence type="ECO:0000313" key="1">
    <source>
        <dbReference type="EMBL" id="KAF2217569.1"/>
    </source>
</evidence>
<proteinExistence type="predicted"/>
<keyword evidence="2" id="KW-1185">Reference proteome</keyword>
<gene>
    <name evidence="1" type="ORF">CERZMDRAFT_80295</name>
</gene>
<name>A0A6A6FW04_9PEZI</name>